<keyword evidence="2" id="KW-1185">Reference proteome</keyword>
<reference evidence="1 2" key="1">
    <citation type="submission" date="2019-03" db="EMBL/GenBank/DDBJ databases">
        <title>Genomic Encyclopedia of Type Strains, Phase IV (KMG-IV): sequencing the most valuable type-strain genomes for metagenomic binning, comparative biology and taxonomic classification.</title>
        <authorList>
            <person name="Goeker M."/>
        </authorList>
    </citation>
    <scope>NUCLEOTIDE SEQUENCE [LARGE SCALE GENOMIC DNA]</scope>
    <source>
        <strain evidence="1 2">DSM 28287</strain>
    </source>
</reference>
<dbReference type="AlphaFoldDB" id="A0A4R6Q1G6"/>
<evidence type="ECO:0000313" key="1">
    <source>
        <dbReference type="EMBL" id="TDP54610.1"/>
    </source>
</evidence>
<proteinExistence type="predicted"/>
<protein>
    <submittedName>
        <fullName evidence="1">Uncharacterized protein</fullName>
    </submittedName>
</protein>
<name>A0A4R6Q1G6_9FIRM</name>
<accession>A0A4R6Q1G6</accession>
<comment type="caution">
    <text evidence="1">The sequence shown here is derived from an EMBL/GenBank/DDBJ whole genome shotgun (WGS) entry which is preliminary data.</text>
</comment>
<organism evidence="1 2">
    <name type="scientific">Aminicella lysinilytica</name>
    <dbReference type="NCBI Taxonomy" id="433323"/>
    <lineage>
        <taxon>Bacteria</taxon>
        <taxon>Bacillati</taxon>
        <taxon>Bacillota</taxon>
        <taxon>Clostridia</taxon>
        <taxon>Peptostreptococcales</taxon>
        <taxon>Anaerovoracaceae</taxon>
        <taxon>Aminicella</taxon>
    </lineage>
</organism>
<dbReference type="EMBL" id="SNXO01000020">
    <property type="protein sequence ID" value="TDP54610.1"/>
    <property type="molecule type" value="Genomic_DNA"/>
</dbReference>
<evidence type="ECO:0000313" key="2">
    <source>
        <dbReference type="Proteomes" id="UP000295500"/>
    </source>
</evidence>
<dbReference type="RefSeq" id="WP_166635388.1">
    <property type="nucleotide sequence ID" value="NZ_CALCQM010000036.1"/>
</dbReference>
<gene>
    <name evidence="1" type="ORF">EV211_12018</name>
</gene>
<dbReference type="Proteomes" id="UP000295500">
    <property type="component" value="Unassembled WGS sequence"/>
</dbReference>
<sequence length="45" mass="5012">MEKNCSLCGNICHNTVFKGGYVCEDCLTFIKAIDVDNKAQSDNIR</sequence>